<dbReference type="Pfam" id="PF10547">
    <property type="entry name" value="P22_AR_N"/>
    <property type="match status" value="1"/>
</dbReference>
<sequence>MKGFIMQLQAIPFHGTTISAAKDGDTVRVALRPACDAMGIQFEAQYKRLGRTPWATMSMMDMTGADGKTYEMVTIDRRTFTMWLATIDTTRLKSDRARNLVETFQREAADALDNYFHNGGAINPNATEHQMRALMFQTQAQMELCQAAKGLIHPDHLEAKARIILARGMGEHAVLDESRRPLYTQDFLKEKGLSAKQLRSKAPTFGKRLKAAYIDMYGIAPEKRPMNLPNGQVRDVLAYTEKDRELMETVWAGMNPTPSLTIVA</sequence>
<dbReference type="EMBL" id="JDRS01000002">
    <property type="protein sequence ID" value="KDS94136.1"/>
    <property type="molecule type" value="Genomic_DNA"/>
</dbReference>
<keyword evidence="3" id="KW-1185">Reference proteome</keyword>
<gene>
    <name evidence="2" type="ORF">DHOM_02690</name>
</gene>
<name>A0ABR4SQU0_9MICO</name>
<protein>
    <recommendedName>
        <fullName evidence="1">Antirepressor protein ant N-terminal domain-containing protein</fullName>
    </recommendedName>
</protein>
<feature type="domain" description="Antirepressor protein ant N-terminal" evidence="1">
    <location>
        <begin position="10"/>
        <end position="121"/>
    </location>
</feature>
<evidence type="ECO:0000313" key="2">
    <source>
        <dbReference type="EMBL" id="KDS94136.1"/>
    </source>
</evidence>
<accession>A0ABR4SQU0</accession>
<evidence type="ECO:0000259" key="1">
    <source>
        <dbReference type="Pfam" id="PF10547"/>
    </source>
</evidence>
<organism evidence="2 3">
    <name type="scientific">Dermabacter hominis 1368</name>
    <dbReference type="NCBI Taxonomy" id="1450519"/>
    <lineage>
        <taxon>Bacteria</taxon>
        <taxon>Bacillati</taxon>
        <taxon>Actinomycetota</taxon>
        <taxon>Actinomycetes</taxon>
        <taxon>Micrococcales</taxon>
        <taxon>Dermabacteraceae</taxon>
        <taxon>Dermabacter</taxon>
    </lineage>
</organism>
<dbReference type="Proteomes" id="UP000030182">
    <property type="component" value="Unassembled WGS sequence"/>
</dbReference>
<dbReference type="InterPro" id="IPR018875">
    <property type="entry name" value="Antirepressor_Ant_N"/>
</dbReference>
<evidence type="ECO:0000313" key="3">
    <source>
        <dbReference type="Proteomes" id="UP000030182"/>
    </source>
</evidence>
<reference evidence="2 3" key="1">
    <citation type="submission" date="2014-01" db="EMBL/GenBank/DDBJ databases">
        <title>Draft genome sequence of the multidrug-resistant clinical isolate Dermabacter hominis 1368.</title>
        <authorList>
            <person name="Albersmeier A."/>
            <person name="Bomholt C."/>
            <person name="Glaub A."/>
            <person name="Ruckert C."/>
            <person name="Soriano F."/>
            <person name="Fernandez-Natal I."/>
            <person name="Tauch A."/>
        </authorList>
    </citation>
    <scope>NUCLEOTIDE SEQUENCE [LARGE SCALE GENOMIC DNA]</scope>
    <source>
        <strain evidence="2 3">1368</strain>
    </source>
</reference>
<proteinExistence type="predicted"/>
<comment type="caution">
    <text evidence="2">The sequence shown here is derived from an EMBL/GenBank/DDBJ whole genome shotgun (WGS) entry which is preliminary data.</text>
</comment>
<dbReference type="PRINTS" id="PR01994">
    <property type="entry name" value="ANTIREPRESSR"/>
</dbReference>